<dbReference type="InterPro" id="IPR051012">
    <property type="entry name" value="CellSynth/LPSAsmb/PSIAsmb"/>
</dbReference>
<dbReference type="GO" id="GO:0016740">
    <property type="term" value="F:transferase activity"/>
    <property type="evidence" value="ECO:0007669"/>
    <property type="project" value="UniProtKB-KW"/>
</dbReference>
<proteinExistence type="predicted"/>
<sequence length="409" mass="46480">MFSGTFSSAFSGPLTHALSGALSATMLSRLLGAVLLLLFCGCSSTPVPSKMALGSLFQDNQFKEVGNIPEPAELFALPPEAVQLLRGAYSRSALMSNQELAHEWLADYIHADKGGFRYQDNYTRTAAETFHDRAGNCMSLVILTAAMAQQLGIEVEFRDVEVPPVWDRQGAFYLVNGHINLKLYPPKNNHVFHVTERSILVDFLPERAVRSYKVNKISQGTVVAMYYNNAAAEALINENWDLAYGLLKKSLQQQSLFIPALNSLAVLYRARDMEQMAERVYRYALTLEPENMTTLYNLAVMLSSQDRLDEWAEVHKVLELARIRNPYYYYDMAQQAYMDHQYDEALSWYRRAIEKADYRHEFYFGLSRTYWAKGDSDRAKSNLQKALALAGDGEQKKRYQAKLHAMEGH</sequence>
<evidence type="ECO:0000313" key="4">
    <source>
        <dbReference type="EMBL" id="SUI50863.1"/>
    </source>
</evidence>
<keyword evidence="5" id="KW-1185">Reference proteome</keyword>
<evidence type="ECO:0000256" key="3">
    <source>
        <dbReference type="PROSITE-ProRule" id="PRU00339"/>
    </source>
</evidence>
<dbReference type="PANTHER" id="PTHR45586:SF1">
    <property type="entry name" value="LIPOPOLYSACCHARIDE ASSEMBLY PROTEIN B"/>
    <property type="match status" value="1"/>
</dbReference>
<dbReference type="EMBL" id="UGYO01000001">
    <property type="protein sequence ID" value="SUI50863.1"/>
    <property type="molecule type" value="Genomic_DNA"/>
</dbReference>
<dbReference type="InterPro" id="IPR011990">
    <property type="entry name" value="TPR-like_helical_dom_sf"/>
</dbReference>
<dbReference type="Pfam" id="PF13181">
    <property type="entry name" value="TPR_8"/>
    <property type="match status" value="1"/>
</dbReference>
<dbReference type="SUPFAM" id="SSF48452">
    <property type="entry name" value="TPR-like"/>
    <property type="match status" value="1"/>
</dbReference>
<organism evidence="4 5">
    <name type="scientific">Shewanella algae</name>
    <dbReference type="NCBI Taxonomy" id="38313"/>
    <lineage>
        <taxon>Bacteria</taxon>
        <taxon>Pseudomonadati</taxon>
        <taxon>Pseudomonadota</taxon>
        <taxon>Gammaproteobacteria</taxon>
        <taxon>Alteromonadales</taxon>
        <taxon>Shewanellaceae</taxon>
        <taxon>Shewanella</taxon>
    </lineage>
</organism>
<keyword evidence="4" id="KW-0808">Transferase</keyword>
<keyword evidence="1" id="KW-0677">Repeat</keyword>
<dbReference type="Proteomes" id="UP000254069">
    <property type="component" value="Unassembled WGS sequence"/>
</dbReference>
<accession>A0A379YWR0</accession>
<protein>
    <submittedName>
        <fullName evidence="4">Predicted O-linked N-acetylglucosamine transferase, SPINDLY family</fullName>
    </submittedName>
</protein>
<dbReference type="PROSITE" id="PS50005">
    <property type="entry name" value="TPR"/>
    <property type="match status" value="1"/>
</dbReference>
<evidence type="ECO:0000256" key="1">
    <source>
        <dbReference type="ARBA" id="ARBA00022737"/>
    </source>
</evidence>
<keyword evidence="2 3" id="KW-0802">TPR repeat</keyword>
<dbReference type="AlphaFoldDB" id="A0A379YWR0"/>
<dbReference type="PANTHER" id="PTHR45586">
    <property type="entry name" value="TPR REPEAT-CONTAINING PROTEIN PA4667"/>
    <property type="match status" value="1"/>
</dbReference>
<dbReference type="SMART" id="SM00028">
    <property type="entry name" value="TPR"/>
    <property type="match status" value="4"/>
</dbReference>
<dbReference type="Gene3D" id="1.25.40.10">
    <property type="entry name" value="Tetratricopeptide repeat domain"/>
    <property type="match status" value="2"/>
</dbReference>
<feature type="repeat" description="TPR" evidence="3">
    <location>
        <begin position="258"/>
        <end position="291"/>
    </location>
</feature>
<evidence type="ECO:0000313" key="5">
    <source>
        <dbReference type="Proteomes" id="UP000254069"/>
    </source>
</evidence>
<dbReference type="InterPro" id="IPR019734">
    <property type="entry name" value="TPR_rpt"/>
</dbReference>
<name>A0A379YWR0_9GAMM</name>
<reference evidence="4 5" key="1">
    <citation type="submission" date="2018-06" db="EMBL/GenBank/DDBJ databases">
        <authorList>
            <consortium name="Pathogen Informatics"/>
            <person name="Doyle S."/>
        </authorList>
    </citation>
    <scope>NUCLEOTIDE SEQUENCE [LARGE SCALE GENOMIC DNA]</scope>
    <source>
        <strain evidence="4 5">NCTC10738</strain>
    </source>
</reference>
<gene>
    <name evidence="4" type="ORF">NCTC10738_00583</name>
</gene>
<evidence type="ECO:0000256" key="2">
    <source>
        <dbReference type="ARBA" id="ARBA00022803"/>
    </source>
</evidence>